<evidence type="ECO:0008006" key="4">
    <source>
        <dbReference type="Google" id="ProtNLM"/>
    </source>
</evidence>
<feature type="chain" id="PRO_5004720696" description="Knottin scorpion toxin-like domain-containing protein" evidence="1">
    <location>
        <begin position="28"/>
        <end position="92"/>
    </location>
</feature>
<dbReference type="Proteomes" id="UP000030689">
    <property type="component" value="Unassembled WGS sequence"/>
</dbReference>
<keyword evidence="3" id="KW-1185">Reference proteome</keyword>
<dbReference type="OrthoDB" id="1031993at2759"/>
<dbReference type="OMA" id="GACCCKP"/>
<dbReference type="Gramene" id="ESQ29787">
    <property type="protein sequence ID" value="ESQ29787"/>
    <property type="gene ID" value="EUTSA_v10023920mg"/>
</dbReference>
<evidence type="ECO:0000256" key="1">
    <source>
        <dbReference type="SAM" id="SignalP"/>
    </source>
</evidence>
<proteinExistence type="predicted"/>
<evidence type="ECO:0000313" key="3">
    <source>
        <dbReference type="Proteomes" id="UP000030689"/>
    </source>
</evidence>
<gene>
    <name evidence="2" type="ORF">EUTSA_v10023920mg</name>
</gene>
<keyword evidence="1" id="KW-0732">Signal</keyword>
<sequence length="92" mass="9745">MATKKSSSLLLFSFMVFALCLMPMISGQMIPCLPGECTKAAACDVACKSKGYKGGACIMMSFGAKTGACCCKANFESQDFSKSDDTNVRITN</sequence>
<name>V4KIQ3_EUTSA</name>
<evidence type="ECO:0000313" key="2">
    <source>
        <dbReference type="EMBL" id="ESQ29787.1"/>
    </source>
</evidence>
<organism evidence="2 3">
    <name type="scientific">Eutrema salsugineum</name>
    <name type="common">Saltwater cress</name>
    <name type="synonym">Sisymbrium salsugineum</name>
    <dbReference type="NCBI Taxonomy" id="72664"/>
    <lineage>
        <taxon>Eukaryota</taxon>
        <taxon>Viridiplantae</taxon>
        <taxon>Streptophyta</taxon>
        <taxon>Embryophyta</taxon>
        <taxon>Tracheophyta</taxon>
        <taxon>Spermatophyta</taxon>
        <taxon>Magnoliopsida</taxon>
        <taxon>eudicotyledons</taxon>
        <taxon>Gunneridae</taxon>
        <taxon>Pentapetalae</taxon>
        <taxon>rosids</taxon>
        <taxon>malvids</taxon>
        <taxon>Brassicales</taxon>
        <taxon>Brassicaceae</taxon>
        <taxon>Eutremeae</taxon>
        <taxon>Eutrema</taxon>
    </lineage>
</organism>
<dbReference type="EMBL" id="KI517881">
    <property type="protein sequence ID" value="ESQ29787.1"/>
    <property type="molecule type" value="Genomic_DNA"/>
</dbReference>
<accession>V4KIQ3</accession>
<feature type="signal peptide" evidence="1">
    <location>
        <begin position="1"/>
        <end position="27"/>
    </location>
</feature>
<protein>
    <recommendedName>
        <fullName evidence="4">Knottin scorpion toxin-like domain-containing protein</fullName>
    </recommendedName>
</protein>
<reference evidence="2 3" key="1">
    <citation type="journal article" date="2013" name="Front. Plant Sci.">
        <title>The Reference Genome of the Halophytic Plant Eutrema salsugineum.</title>
        <authorList>
            <person name="Yang R."/>
            <person name="Jarvis D.E."/>
            <person name="Chen H."/>
            <person name="Beilstein M.A."/>
            <person name="Grimwood J."/>
            <person name="Jenkins J."/>
            <person name="Shu S."/>
            <person name="Prochnik S."/>
            <person name="Xin M."/>
            <person name="Ma C."/>
            <person name="Schmutz J."/>
            <person name="Wing R.A."/>
            <person name="Mitchell-Olds T."/>
            <person name="Schumaker K.S."/>
            <person name="Wang X."/>
        </authorList>
    </citation>
    <scope>NUCLEOTIDE SEQUENCE [LARGE SCALE GENOMIC DNA]</scope>
</reference>
<dbReference type="KEGG" id="eus:EUTSA_v10023920mg"/>
<dbReference type="AlphaFoldDB" id="V4KIQ3"/>